<protein>
    <submittedName>
        <fullName evidence="1">Uncharacterized protein</fullName>
    </submittedName>
</protein>
<evidence type="ECO:0000313" key="2">
    <source>
        <dbReference type="Proteomes" id="UP000008311"/>
    </source>
</evidence>
<dbReference type="InParanoid" id="B9T6P6"/>
<dbReference type="Proteomes" id="UP000008311">
    <property type="component" value="Unassembled WGS sequence"/>
</dbReference>
<gene>
    <name evidence="1" type="ORF">RCOM_0202610</name>
</gene>
<sequence>MQKKLYSFFGLKMDNYEGDLIDILREGGTSSGGALGQSVGHAAAISNWNFNQHGCYFKQY</sequence>
<proteinExistence type="predicted"/>
<organism evidence="1 2">
    <name type="scientific">Ricinus communis</name>
    <name type="common">Castor bean</name>
    <dbReference type="NCBI Taxonomy" id="3988"/>
    <lineage>
        <taxon>Eukaryota</taxon>
        <taxon>Viridiplantae</taxon>
        <taxon>Streptophyta</taxon>
        <taxon>Embryophyta</taxon>
        <taxon>Tracheophyta</taxon>
        <taxon>Spermatophyta</taxon>
        <taxon>Magnoliopsida</taxon>
        <taxon>eudicotyledons</taxon>
        <taxon>Gunneridae</taxon>
        <taxon>Pentapetalae</taxon>
        <taxon>rosids</taxon>
        <taxon>fabids</taxon>
        <taxon>Malpighiales</taxon>
        <taxon>Euphorbiaceae</taxon>
        <taxon>Acalyphoideae</taxon>
        <taxon>Acalypheae</taxon>
        <taxon>Ricinus</taxon>
    </lineage>
</organism>
<dbReference type="EMBL" id="EQ974631">
    <property type="protein sequence ID" value="EEF28470.1"/>
    <property type="molecule type" value="Genomic_DNA"/>
</dbReference>
<dbReference type="AlphaFoldDB" id="B9T6P6"/>
<evidence type="ECO:0000313" key="1">
    <source>
        <dbReference type="EMBL" id="EEF28470.1"/>
    </source>
</evidence>
<keyword evidence="2" id="KW-1185">Reference proteome</keyword>
<accession>B9T6P6</accession>
<name>B9T6P6_RICCO</name>
<reference evidence="2" key="1">
    <citation type="journal article" date="2010" name="Nat. Biotechnol.">
        <title>Draft genome sequence of the oilseed species Ricinus communis.</title>
        <authorList>
            <person name="Chan A.P."/>
            <person name="Crabtree J."/>
            <person name="Zhao Q."/>
            <person name="Lorenzi H."/>
            <person name="Orvis J."/>
            <person name="Puiu D."/>
            <person name="Melake-Berhan A."/>
            <person name="Jones K.M."/>
            <person name="Redman J."/>
            <person name="Chen G."/>
            <person name="Cahoon E.B."/>
            <person name="Gedil M."/>
            <person name="Stanke M."/>
            <person name="Haas B.J."/>
            <person name="Wortman J.R."/>
            <person name="Fraser-Liggett C.M."/>
            <person name="Ravel J."/>
            <person name="Rabinowicz P.D."/>
        </authorList>
    </citation>
    <scope>NUCLEOTIDE SEQUENCE [LARGE SCALE GENOMIC DNA]</scope>
    <source>
        <strain evidence="2">cv. Hale</strain>
    </source>
</reference>